<dbReference type="PROSITE" id="PS51257">
    <property type="entry name" value="PROKAR_LIPOPROTEIN"/>
    <property type="match status" value="1"/>
</dbReference>
<keyword evidence="1" id="KW-0812">Transmembrane</keyword>
<evidence type="ECO:0000313" key="3">
    <source>
        <dbReference type="EMBL" id="KKH90520.1"/>
    </source>
</evidence>
<reference evidence="4 5" key="1">
    <citation type="journal article" date="2015" name="ISME J.">
        <title>Genomic and phenotypic differentiation among Methanosarcina mazei populations from Columbia River sediment.</title>
        <authorList>
            <person name="Youngblut N.D."/>
            <person name="Wirth J.S."/>
            <person name="Henriksen J.R."/>
            <person name="Smith M."/>
            <person name="Simon H."/>
            <person name="Metcalf W.W."/>
            <person name="Whitaker R.J."/>
        </authorList>
    </citation>
    <scope>NUCLEOTIDE SEQUENCE [LARGE SCALE GENOMIC DNA]</scope>
    <source>
        <strain evidence="3 4">1.H.M.2.1</strain>
        <strain evidence="2 5">2.F.A.2.4</strain>
    </source>
</reference>
<keyword evidence="1" id="KW-1133">Transmembrane helix</keyword>
<organism evidence="2 5">
    <name type="scientific">Methanosarcina mazei</name>
    <name type="common">Methanosarcina frisia</name>
    <dbReference type="NCBI Taxonomy" id="2209"/>
    <lineage>
        <taxon>Archaea</taxon>
        <taxon>Methanobacteriati</taxon>
        <taxon>Methanobacteriota</taxon>
        <taxon>Stenosarchaea group</taxon>
        <taxon>Methanomicrobia</taxon>
        <taxon>Methanosarcinales</taxon>
        <taxon>Methanosarcinaceae</taxon>
        <taxon>Methanosarcina</taxon>
    </lineage>
</organism>
<name>A0A0F8DUG1_METMZ</name>
<comment type="caution">
    <text evidence="2">The sequence shown here is derived from an EMBL/GenBank/DDBJ whole genome shotgun (WGS) entry which is preliminary data.</text>
</comment>
<keyword evidence="5" id="KW-1185">Reference proteome</keyword>
<keyword evidence="1" id="KW-0472">Membrane</keyword>
<dbReference type="Proteomes" id="UP000034152">
    <property type="component" value="Unassembled WGS sequence"/>
</dbReference>
<evidence type="ECO:0000256" key="1">
    <source>
        <dbReference type="SAM" id="Phobius"/>
    </source>
</evidence>
<sequence length="191" mass="21573">MEKKVLMAALVIIGVVVLIAGCYSILNSKNRSNEYVFVEHYVETQGFLADDPEVNAYVYMGYPTYNSTTSQNLLKATWFPPLNKSLRVMLGNGKGIGKEGCHGGEMYLYGAYELPYKKDNITIKRVDRKGTVYLDYNGESLVLNPGDIWYNNSSRIEIIHFTNSTVDENVKVNISVMDRIRNFGIFTKGLD</sequence>
<dbReference type="Proteomes" id="UP000034578">
    <property type="component" value="Unassembled WGS sequence"/>
</dbReference>
<evidence type="ECO:0000313" key="4">
    <source>
        <dbReference type="Proteomes" id="UP000034152"/>
    </source>
</evidence>
<accession>A0A0F8DUG1</accession>
<gene>
    <name evidence="2" type="ORF">DU47_13715</name>
    <name evidence="3" type="ORF">DU80_14530</name>
</gene>
<evidence type="ECO:0000313" key="2">
    <source>
        <dbReference type="EMBL" id="KKG06283.1"/>
    </source>
</evidence>
<feature type="transmembrane region" description="Helical" evidence="1">
    <location>
        <begin position="6"/>
        <end position="26"/>
    </location>
</feature>
<dbReference type="EMBL" id="JJQU01000021">
    <property type="protein sequence ID" value="KKH90520.1"/>
    <property type="molecule type" value="Genomic_DNA"/>
</dbReference>
<dbReference type="GeneID" id="66135360"/>
<dbReference type="RefSeq" id="WP_048048048.1">
    <property type="nucleotide sequence ID" value="NZ_AP019780.1"/>
</dbReference>
<dbReference type="PATRIC" id="fig|2209.56.peg.3137"/>
<dbReference type="AlphaFoldDB" id="A0A0F8DUG1"/>
<evidence type="ECO:0000313" key="5">
    <source>
        <dbReference type="Proteomes" id="UP000034578"/>
    </source>
</evidence>
<dbReference type="EMBL" id="JJOS01000012">
    <property type="protein sequence ID" value="KKG06283.1"/>
    <property type="molecule type" value="Genomic_DNA"/>
</dbReference>
<protein>
    <submittedName>
        <fullName evidence="2">Uncharacterized protein</fullName>
    </submittedName>
</protein>
<proteinExistence type="predicted"/>